<dbReference type="InterPro" id="IPR036264">
    <property type="entry name" value="Bact_exopeptidase_dim_dom"/>
</dbReference>
<evidence type="ECO:0000256" key="9">
    <source>
        <dbReference type="ARBA" id="ARBA00023285"/>
    </source>
</evidence>
<evidence type="ECO:0000313" key="12">
    <source>
        <dbReference type="Proteomes" id="UP001597296"/>
    </source>
</evidence>
<keyword evidence="4" id="KW-0055">Arginine biosynthesis</keyword>
<feature type="domain" description="Peptidase M20 dimerisation" evidence="10">
    <location>
        <begin position="178"/>
        <end position="289"/>
    </location>
</feature>
<proteinExistence type="inferred from homology"/>
<protein>
    <submittedName>
        <fullName evidence="11">Acetylornithine deacetylase</fullName>
        <ecNumber evidence="11">3.5.1.16</ecNumber>
    </submittedName>
</protein>
<name>A0ABW5CA00_9PROT</name>
<comment type="similarity">
    <text evidence="2">Belongs to the peptidase M20A family. ArgE subfamily.</text>
</comment>
<dbReference type="NCBIfam" id="TIGR01892">
    <property type="entry name" value="AcOrn-deacetyl"/>
    <property type="match status" value="1"/>
</dbReference>
<gene>
    <name evidence="11" type="primary">argE</name>
    <name evidence="11" type="ORF">ACFSNB_03475</name>
</gene>
<keyword evidence="9" id="KW-0170">Cobalt</keyword>
<dbReference type="PROSITE" id="PS00759">
    <property type="entry name" value="ARGE_DAPE_CPG2_2"/>
    <property type="match status" value="1"/>
</dbReference>
<comment type="caution">
    <text evidence="11">The sequence shown here is derived from an EMBL/GenBank/DDBJ whole genome shotgun (WGS) entry which is preliminary data.</text>
</comment>
<dbReference type="RefSeq" id="WP_377314538.1">
    <property type="nucleotide sequence ID" value="NZ_JBHUIY010000004.1"/>
</dbReference>
<evidence type="ECO:0000256" key="7">
    <source>
        <dbReference type="ARBA" id="ARBA00022801"/>
    </source>
</evidence>
<dbReference type="SUPFAM" id="SSF55031">
    <property type="entry name" value="Bacterial exopeptidase dimerisation domain"/>
    <property type="match status" value="1"/>
</dbReference>
<reference evidence="12" key="1">
    <citation type="journal article" date="2019" name="Int. J. Syst. Evol. Microbiol.">
        <title>The Global Catalogue of Microorganisms (GCM) 10K type strain sequencing project: providing services to taxonomists for standard genome sequencing and annotation.</title>
        <authorList>
            <consortium name="The Broad Institute Genomics Platform"/>
            <consortium name="The Broad Institute Genome Sequencing Center for Infectious Disease"/>
            <person name="Wu L."/>
            <person name="Ma J."/>
        </authorList>
    </citation>
    <scope>NUCLEOTIDE SEQUENCE [LARGE SCALE GENOMIC DNA]</scope>
    <source>
        <strain evidence="12">KCTC 15012</strain>
    </source>
</reference>
<evidence type="ECO:0000256" key="8">
    <source>
        <dbReference type="ARBA" id="ARBA00022833"/>
    </source>
</evidence>
<keyword evidence="5" id="KW-0028">Amino-acid biosynthesis</keyword>
<evidence type="ECO:0000259" key="10">
    <source>
        <dbReference type="Pfam" id="PF07687"/>
    </source>
</evidence>
<dbReference type="PANTHER" id="PTHR43808">
    <property type="entry name" value="ACETYLORNITHINE DEACETYLASE"/>
    <property type="match status" value="1"/>
</dbReference>
<organism evidence="11 12">
    <name type="scientific">Phaeospirillum tilakii</name>
    <dbReference type="NCBI Taxonomy" id="741673"/>
    <lineage>
        <taxon>Bacteria</taxon>
        <taxon>Pseudomonadati</taxon>
        <taxon>Pseudomonadota</taxon>
        <taxon>Alphaproteobacteria</taxon>
        <taxon>Rhodospirillales</taxon>
        <taxon>Rhodospirillaceae</taxon>
        <taxon>Phaeospirillum</taxon>
    </lineage>
</organism>
<dbReference type="InterPro" id="IPR001261">
    <property type="entry name" value="ArgE/DapE_CS"/>
</dbReference>
<evidence type="ECO:0000256" key="6">
    <source>
        <dbReference type="ARBA" id="ARBA00022723"/>
    </source>
</evidence>
<dbReference type="InterPro" id="IPR002933">
    <property type="entry name" value="Peptidase_M20"/>
</dbReference>
<comment type="cofactor">
    <cofactor evidence="1">
        <name>Zn(2+)</name>
        <dbReference type="ChEBI" id="CHEBI:29105"/>
    </cofactor>
</comment>
<dbReference type="CDD" id="cd03894">
    <property type="entry name" value="M20_ArgE"/>
    <property type="match status" value="1"/>
</dbReference>
<keyword evidence="12" id="KW-1185">Reference proteome</keyword>
<evidence type="ECO:0000256" key="5">
    <source>
        <dbReference type="ARBA" id="ARBA00022605"/>
    </source>
</evidence>
<keyword evidence="8" id="KW-0862">Zinc</keyword>
<dbReference type="Pfam" id="PF01546">
    <property type="entry name" value="Peptidase_M20"/>
    <property type="match status" value="1"/>
</dbReference>
<dbReference type="SUPFAM" id="SSF53187">
    <property type="entry name" value="Zn-dependent exopeptidases"/>
    <property type="match status" value="1"/>
</dbReference>
<dbReference type="EMBL" id="JBHUIY010000004">
    <property type="protein sequence ID" value="MFD2232858.1"/>
    <property type="molecule type" value="Genomic_DNA"/>
</dbReference>
<dbReference type="Pfam" id="PF07687">
    <property type="entry name" value="M20_dimer"/>
    <property type="match status" value="1"/>
</dbReference>
<evidence type="ECO:0000256" key="2">
    <source>
        <dbReference type="ARBA" id="ARBA00005691"/>
    </source>
</evidence>
<accession>A0ABW5CA00</accession>
<dbReference type="InterPro" id="IPR011650">
    <property type="entry name" value="Peptidase_M20_dimer"/>
</dbReference>
<dbReference type="Proteomes" id="UP001597296">
    <property type="component" value="Unassembled WGS sequence"/>
</dbReference>
<dbReference type="PROSITE" id="PS00758">
    <property type="entry name" value="ARGE_DAPE_CPG2_1"/>
    <property type="match status" value="1"/>
</dbReference>
<dbReference type="PANTHER" id="PTHR43808:SF31">
    <property type="entry name" value="N-ACETYL-L-CITRULLINE DEACETYLASE"/>
    <property type="match status" value="1"/>
</dbReference>
<keyword evidence="7 11" id="KW-0378">Hydrolase</keyword>
<evidence type="ECO:0000256" key="1">
    <source>
        <dbReference type="ARBA" id="ARBA00001947"/>
    </source>
</evidence>
<dbReference type="InterPro" id="IPR050072">
    <property type="entry name" value="Peptidase_M20A"/>
</dbReference>
<keyword evidence="3" id="KW-0963">Cytoplasm</keyword>
<dbReference type="NCBIfam" id="NF005710">
    <property type="entry name" value="PRK07522.1"/>
    <property type="match status" value="1"/>
</dbReference>
<sequence length="391" mass="42045">MTSSDPALGADLLALLERLIALDTSYPHGNLPLLELAAERLAACGASLRWSWNDDRTKANLFATIGPADRPGLMLAGHTDVVPAGAQGWSSEPFRLARREGRLFGRGTADMKGFIAAMLALAPACAAAPLALPIHFALTYDEEIGCIGVRRLIEDLRDFAPRPRLCVIGEPTMMRVVTGHKGRKAVRARVLGHPCHSSLNDQGVNAVEIAAELVARLRAMQQRFREEGPFAPGYQPPYTTVHTGLIAGGRALNIVPDLCSFEFEIRNLPRHDPDSVMAEVRGWAQDLVPEMLAVSDEAGILLDEHTTAGLDMDDDDPAVRLALRLAEGGPTARVSYGTEAGLLQQAGFPTVVCGPGDIAQAHKADEFIAIDQLARCEAFLTRLLAFARNPG</sequence>
<dbReference type="Gene3D" id="3.30.70.360">
    <property type="match status" value="1"/>
</dbReference>
<dbReference type="InterPro" id="IPR010169">
    <property type="entry name" value="AcOrn-deacetyl"/>
</dbReference>
<dbReference type="EC" id="3.5.1.16" evidence="11"/>
<evidence type="ECO:0000256" key="3">
    <source>
        <dbReference type="ARBA" id="ARBA00022490"/>
    </source>
</evidence>
<keyword evidence="6" id="KW-0479">Metal-binding</keyword>
<evidence type="ECO:0000256" key="4">
    <source>
        <dbReference type="ARBA" id="ARBA00022571"/>
    </source>
</evidence>
<evidence type="ECO:0000313" key="11">
    <source>
        <dbReference type="EMBL" id="MFD2232858.1"/>
    </source>
</evidence>
<dbReference type="GO" id="GO:0008777">
    <property type="term" value="F:acetylornithine deacetylase activity"/>
    <property type="evidence" value="ECO:0007669"/>
    <property type="project" value="UniProtKB-EC"/>
</dbReference>
<dbReference type="Gene3D" id="3.40.630.10">
    <property type="entry name" value="Zn peptidases"/>
    <property type="match status" value="1"/>
</dbReference>